<dbReference type="EMBL" id="JBHLTL010000001">
    <property type="protein sequence ID" value="MFC0588871.1"/>
    <property type="molecule type" value="Genomic_DNA"/>
</dbReference>
<dbReference type="PROSITE" id="PS00584">
    <property type="entry name" value="PFKB_KINASES_2"/>
    <property type="match status" value="1"/>
</dbReference>
<dbReference type="RefSeq" id="WP_379480359.1">
    <property type="nucleotide sequence ID" value="NZ_JBHLTL010000001.1"/>
</dbReference>
<evidence type="ECO:0000256" key="5">
    <source>
        <dbReference type="ARBA" id="ARBA00022840"/>
    </source>
</evidence>
<evidence type="ECO:0000256" key="3">
    <source>
        <dbReference type="ARBA" id="ARBA00022741"/>
    </source>
</evidence>
<evidence type="ECO:0000313" key="9">
    <source>
        <dbReference type="Proteomes" id="UP001589943"/>
    </source>
</evidence>
<dbReference type="Proteomes" id="UP001589943">
    <property type="component" value="Unassembled WGS sequence"/>
</dbReference>
<dbReference type="PANTHER" id="PTHR46566">
    <property type="entry name" value="1-PHOSPHOFRUCTOKINASE-RELATED"/>
    <property type="match status" value="1"/>
</dbReference>
<dbReference type="InterPro" id="IPR017583">
    <property type="entry name" value="Tagatose/fructose_Pkinase"/>
</dbReference>
<sequence>MDRVATLTLNPAIDSACEAEAVSATRKIRTFGERYDPGGGGLNVARVLHRFGVPVEAVYLSGGPTGALLDELLDNSGLPRRAIPIHDHTRMSLAVYERCSGHEYRFVPEGPKVAEDEWRALLGACFASPAEWVVASGSLPRGVPDDFFARLAAPLLAQERKLVVDTSGASLAACFAAGSMYIAKPSVGEFETLLGRQLKTHGEVAEAAGALVDAGKAQIVAVTMGEEGAVLVHRGGVLTHPGIKAVAESTTGAGDSFVGGLVTGLILGEGIERAFLRAIASGTAAVLHPGTDLCRTEDVDRLLRELA</sequence>
<dbReference type="Pfam" id="PF00294">
    <property type="entry name" value="PfkB"/>
    <property type="match status" value="1"/>
</dbReference>
<evidence type="ECO:0000313" key="8">
    <source>
        <dbReference type="EMBL" id="MFC0588871.1"/>
    </source>
</evidence>
<dbReference type="CDD" id="cd01164">
    <property type="entry name" value="FruK_PfkB_like"/>
    <property type="match status" value="1"/>
</dbReference>
<gene>
    <name evidence="8" type="ORF">ACFFF7_05540</name>
</gene>
<dbReference type="PANTHER" id="PTHR46566:SF2">
    <property type="entry name" value="ATP-DEPENDENT 6-PHOSPHOFRUCTOKINASE ISOZYME 2"/>
    <property type="match status" value="1"/>
</dbReference>
<comment type="caution">
    <text evidence="8">The sequence shown here is derived from an EMBL/GenBank/DDBJ whole genome shotgun (WGS) entry which is preliminary data.</text>
</comment>
<dbReference type="Gene3D" id="3.40.1190.20">
    <property type="match status" value="1"/>
</dbReference>
<evidence type="ECO:0000259" key="7">
    <source>
        <dbReference type="Pfam" id="PF00294"/>
    </source>
</evidence>
<evidence type="ECO:0000256" key="4">
    <source>
        <dbReference type="ARBA" id="ARBA00022777"/>
    </source>
</evidence>
<dbReference type="PIRSF" id="PIRSF000535">
    <property type="entry name" value="1PFK/6PFK/LacC"/>
    <property type="match status" value="1"/>
</dbReference>
<accession>A0ABV6PGB9</accession>
<dbReference type="SUPFAM" id="SSF53613">
    <property type="entry name" value="Ribokinase-like"/>
    <property type="match status" value="1"/>
</dbReference>
<proteinExistence type="inferred from homology"/>
<comment type="similarity">
    <text evidence="1 6">Belongs to the carbohydrate kinase PfkB family.</text>
</comment>
<evidence type="ECO:0000256" key="2">
    <source>
        <dbReference type="ARBA" id="ARBA00022679"/>
    </source>
</evidence>
<dbReference type="NCBIfam" id="TIGR03168">
    <property type="entry name" value="1-PFK"/>
    <property type="match status" value="1"/>
</dbReference>
<dbReference type="InterPro" id="IPR029056">
    <property type="entry name" value="Ribokinase-like"/>
</dbReference>
<evidence type="ECO:0000256" key="6">
    <source>
        <dbReference type="PIRNR" id="PIRNR000535"/>
    </source>
</evidence>
<name>A0ABV6PGB9_9SPHN</name>
<feature type="domain" description="Carbohydrate kinase PfkB" evidence="7">
    <location>
        <begin position="9"/>
        <end position="294"/>
    </location>
</feature>
<keyword evidence="4" id="KW-0418">Kinase</keyword>
<dbReference type="InterPro" id="IPR002173">
    <property type="entry name" value="Carboh/pur_kinase_PfkB_CS"/>
</dbReference>
<protein>
    <recommendedName>
        <fullName evidence="6">Phosphofructokinase</fullName>
    </recommendedName>
</protein>
<keyword evidence="9" id="KW-1185">Reference proteome</keyword>
<keyword evidence="2 6" id="KW-0808">Transferase</keyword>
<evidence type="ECO:0000256" key="1">
    <source>
        <dbReference type="ARBA" id="ARBA00010688"/>
    </source>
</evidence>
<keyword evidence="3" id="KW-0547">Nucleotide-binding</keyword>
<reference evidence="8 9" key="1">
    <citation type="submission" date="2024-09" db="EMBL/GenBank/DDBJ databases">
        <authorList>
            <person name="Sun Q."/>
            <person name="Mori K."/>
        </authorList>
    </citation>
    <scope>NUCLEOTIDE SEQUENCE [LARGE SCALE GENOMIC DNA]</scope>
    <source>
        <strain evidence="8 9">NCAIM B.02537</strain>
    </source>
</reference>
<dbReference type="PROSITE" id="PS00583">
    <property type="entry name" value="PFKB_KINASES_1"/>
    <property type="match status" value="1"/>
</dbReference>
<organism evidence="8 9">
    <name type="scientific">Novosphingobium aquiterrae</name>
    <dbReference type="NCBI Taxonomy" id="624388"/>
    <lineage>
        <taxon>Bacteria</taxon>
        <taxon>Pseudomonadati</taxon>
        <taxon>Pseudomonadota</taxon>
        <taxon>Alphaproteobacteria</taxon>
        <taxon>Sphingomonadales</taxon>
        <taxon>Sphingomonadaceae</taxon>
        <taxon>Novosphingobium</taxon>
    </lineage>
</organism>
<dbReference type="InterPro" id="IPR011611">
    <property type="entry name" value="PfkB_dom"/>
</dbReference>
<keyword evidence="5" id="KW-0067">ATP-binding</keyword>